<proteinExistence type="predicted"/>
<feature type="region of interest" description="Disordered" evidence="1">
    <location>
        <begin position="17"/>
        <end position="58"/>
    </location>
</feature>
<accession>A0A916LGR4</accession>
<evidence type="ECO:0000313" key="3">
    <source>
        <dbReference type="Proteomes" id="UP000039021"/>
    </source>
</evidence>
<dbReference type="EMBL" id="CSBK01003860">
    <property type="protein sequence ID" value="CPB31628.1"/>
    <property type="molecule type" value="Genomic_DNA"/>
</dbReference>
<feature type="compositionally biased region" description="Polar residues" evidence="1">
    <location>
        <begin position="49"/>
        <end position="58"/>
    </location>
</feature>
<comment type="caution">
    <text evidence="2">The sequence shown here is derived from an EMBL/GenBank/DDBJ whole genome shotgun (WGS) entry which is preliminary data.</text>
</comment>
<evidence type="ECO:0000256" key="1">
    <source>
        <dbReference type="SAM" id="MobiDB-lite"/>
    </source>
</evidence>
<dbReference type="AlphaFoldDB" id="A0A916LGR4"/>
<name>A0A916LGR4_MYCTX</name>
<evidence type="ECO:0000313" key="2">
    <source>
        <dbReference type="EMBL" id="CPB31628.1"/>
    </source>
</evidence>
<reference evidence="3" key="1">
    <citation type="submission" date="2015-03" db="EMBL/GenBank/DDBJ databases">
        <authorList>
            <consortium name="Pathogen Informatics"/>
        </authorList>
    </citation>
    <scope>NUCLEOTIDE SEQUENCE [LARGE SCALE GENOMIC DNA]</scope>
    <source>
        <strain evidence="3">N09902308</strain>
    </source>
</reference>
<feature type="compositionally biased region" description="Low complexity" evidence="1">
    <location>
        <begin position="35"/>
        <end position="48"/>
    </location>
</feature>
<sequence>MRSLRAISNLVASQSNWSGAASMSRITPMRPSRDATAAIRSVSSRASAKNSASLSRKW</sequence>
<dbReference type="Proteomes" id="UP000039021">
    <property type="component" value="Unassembled WGS sequence"/>
</dbReference>
<organism evidence="2 3">
    <name type="scientific">Mycobacterium tuberculosis</name>
    <dbReference type="NCBI Taxonomy" id="1773"/>
    <lineage>
        <taxon>Bacteria</taxon>
        <taxon>Bacillati</taxon>
        <taxon>Actinomycetota</taxon>
        <taxon>Actinomycetes</taxon>
        <taxon>Mycobacteriales</taxon>
        <taxon>Mycobacteriaceae</taxon>
        <taxon>Mycobacterium</taxon>
        <taxon>Mycobacterium tuberculosis complex</taxon>
    </lineage>
</organism>
<protein>
    <submittedName>
        <fullName evidence="2">Uncharacterized protein</fullName>
    </submittedName>
</protein>
<gene>
    <name evidence="2" type="ORF">ERS007739_05186</name>
</gene>